<feature type="region of interest" description="Disordered" evidence="1">
    <location>
        <begin position="1"/>
        <end position="123"/>
    </location>
</feature>
<dbReference type="InterPro" id="IPR016040">
    <property type="entry name" value="NAD(P)-bd_dom"/>
</dbReference>
<dbReference type="PANTHER" id="PTHR47285:SF1">
    <property type="entry name" value="PROTEIN TIC 62, CHLOROPLASTIC"/>
    <property type="match status" value="1"/>
</dbReference>
<dbReference type="InterPro" id="IPR036291">
    <property type="entry name" value="NAD(P)-bd_dom_sf"/>
</dbReference>
<dbReference type="InterPro" id="IPR044719">
    <property type="entry name" value="TIC62"/>
</dbReference>
<protein>
    <recommendedName>
        <fullName evidence="2">NAD(P)-binding domain-containing protein</fullName>
    </recommendedName>
</protein>
<dbReference type="EMBL" id="HBGI01002595">
    <property type="protein sequence ID" value="CAD9239954.1"/>
    <property type="molecule type" value="Transcribed_RNA"/>
</dbReference>
<evidence type="ECO:0000259" key="2">
    <source>
        <dbReference type="Pfam" id="PF13460"/>
    </source>
</evidence>
<feature type="compositionally biased region" description="Polar residues" evidence="1">
    <location>
        <begin position="92"/>
        <end position="105"/>
    </location>
</feature>
<dbReference type="Pfam" id="PF13460">
    <property type="entry name" value="NAD_binding_10"/>
    <property type="match status" value="1"/>
</dbReference>
<dbReference type="SUPFAM" id="SSF51735">
    <property type="entry name" value="NAD(P)-binding Rossmann-fold domains"/>
    <property type="match status" value="1"/>
</dbReference>
<dbReference type="AlphaFoldDB" id="A0A7S1TL20"/>
<dbReference type="Gene3D" id="3.40.50.720">
    <property type="entry name" value="NAD(P)-binding Rossmann-like Domain"/>
    <property type="match status" value="1"/>
</dbReference>
<accession>A0A7S1TL20</accession>
<evidence type="ECO:0000256" key="1">
    <source>
        <dbReference type="SAM" id="MobiDB-lite"/>
    </source>
</evidence>
<feature type="domain" description="NAD(P)-binding" evidence="2">
    <location>
        <begin position="241"/>
        <end position="447"/>
    </location>
</feature>
<gene>
    <name evidence="3" type="ORF">EAUS1353_LOCUS1692</name>
</gene>
<reference evidence="3" key="1">
    <citation type="submission" date="2021-01" db="EMBL/GenBank/DDBJ databases">
        <authorList>
            <person name="Corre E."/>
            <person name="Pelletier E."/>
            <person name="Niang G."/>
            <person name="Scheremetjew M."/>
            <person name="Finn R."/>
            <person name="Kale V."/>
            <person name="Holt S."/>
            <person name="Cochrane G."/>
            <person name="Meng A."/>
            <person name="Brown T."/>
            <person name="Cohen L."/>
        </authorList>
    </citation>
    <scope>NUCLEOTIDE SEQUENCE</scope>
    <source>
        <strain evidence="3">CCMP3124</strain>
    </source>
</reference>
<name>A0A7S1TL20_9RHOD</name>
<evidence type="ECO:0000313" key="3">
    <source>
        <dbReference type="EMBL" id="CAD9239954.1"/>
    </source>
</evidence>
<proteinExistence type="predicted"/>
<dbReference type="PANTHER" id="PTHR47285">
    <property type="entry name" value="PROTEIN TIC 62, CHLOROPLASTIC"/>
    <property type="match status" value="1"/>
</dbReference>
<organism evidence="3">
    <name type="scientific">Erythrolobus australicus</name>
    <dbReference type="NCBI Taxonomy" id="1077150"/>
    <lineage>
        <taxon>Eukaryota</taxon>
        <taxon>Rhodophyta</taxon>
        <taxon>Bangiophyceae</taxon>
        <taxon>Porphyridiales</taxon>
        <taxon>Porphyridiaceae</taxon>
        <taxon>Erythrolobus</taxon>
    </lineage>
</organism>
<sequence>MRSKSPSVALHTTLFTSSAEMRGATTDPNARASASSTKNPDCSASTDTVDEVRLQLSQGARPSSSRVSPLAPTPSCPGANCSDGADNRAPVGSSSARRAPSTLTASARRMPAHTSYTSLPHPLTHSLTHIPFPNASRLRASHHRHSFHPATHSRRHAAALRILWTRHVDMMSTMEHAMVEREVEVGRWVEVEEEEEEERCGAVGMGVGFVGGQGGRAGGASARRETRMCAEARGGPVFVAGASGKTGRRIVAQLLKRGVRVRAGCRNQASAKESVREAARAAQVAEGAVDELVQFVPYEVGADRDGIAAAVGDATAVVSALGDALSFGRVDGFGIAALMRRAAELRDVQQLVVVSSIGVGRPFAFPAAVLNLFGGVLFWKDYSERATRRAARVHNKSFFICRPGGLERAKDDFGETHKLRLAPRNALAGGVVSRLQIAELIATAITHQRAAANKTVEAVAETSAPSVEYATLLSSISTDSEL</sequence>
<feature type="compositionally biased region" description="Polar residues" evidence="1">
    <location>
        <begin position="26"/>
        <end position="47"/>
    </location>
</feature>
<feature type="compositionally biased region" description="Polar residues" evidence="1">
    <location>
        <begin position="55"/>
        <end position="67"/>
    </location>
</feature>